<gene>
    <name evidence="2" type="ORF">SAMN05444391_1132</name>
</gene>
<dbReference type="RefSeq" id="WP_079654240.1">
    <property type="nucleotide sequence ID" value="NZ_LT670846.1"/>
</dbReference>
<dbReference type="EMBL" id="LT670846">
    <property type="protein sequence ID" value="SHK47172.1"/>
    <property type="molecule type" value="Genomic_DNA"/>
</dbReference>
<reference evidence="2 3" key="1">
    <citation type="submission" date="2016-11" db="EMBL/GenBank/DDBJ databases">
        <authorList>
            <person name="Jaros S."/>
            <person name="Januszkiewicz K."/>
            <person name="Wedrychowicz H."/>
        </authorList>
    </citation>
    <scope>NUCLEOTIDE SEQUENCE [LARGE SCALE GENOMIC DNA]</scope>
    <source>
        <strain evidence="2 3">DSM 19557</strain>
    </source>
</reference>
<dbReference type="PANTHER" id="PTHR35983:SF1">
    <property type="entry name" value="UPF0166 PROTEIN TM_0021"/>
    <property type="match status" value="1"/>
</dbReference>
<evidence type="ECO:0000313" key="2">
    <source>
        <dbReference type="EMBL" id="SHK47172.1"/>
    </source>
</evidence>
<dbReference type="STRING" id="381751.SAMN05444391_1132"/>
<protein>
    <submittedName>
        <fullName evidence="2">Uncharacterized protein</fullName>
    </submittedName>
</protein>
<comment type="similarity">
    <text evidence="1">Belongs to the UPF0166 family.</text>
</comment>
<dbReference type="InterPro" id="IPR011322">
    <property type="entry name" value="N-reg_PII-like_a/b"/>
</dbReference>
<dbReference type="PANTHER" id="PTHR35983">
    <property type="entry name" value="UPF0166 PROTEIN TM_0021"/>
    <property type="match status" value="1"/>
</dbReference>
<dbReference type="SUPFAM" id="SSF54913">
    <property type="entry name" value="GlnB-like"/>
    <property type="match status" value="1"/>
</dbReference>
<dbReference type="InterPro" id="IPR015867">
    <property type="entry name" value="N-reg_PII/ATP_PRibTrfase_C"/>
</dbReference>
<evidence type="ECO:0000313" key="3">
    <source>
        <dbReference type="Proteomes" id="UP000189810"/>
    </source>
</evidence>
<keyword evidence="3" id="KW-1185">Reference proteome</keyword>
<organism evidence="2 3">
    <name type="scientific">Thermocrinis minervae</name>
    <dbReference type="NCBI Taxonomy" id="381751"/>
    <lineage>
        <taxon>Bacteria</taxon>
        <taxon>Pseudomonadati</taxon>
        <taxon>Aquificota</taxon>
        <taxon>Aquificia</taxon>
        <taxon>Aquificales</taxon>
        <taxon>Aquificaceae</taxon>
        <taxon>Thermocrinis</taxon>
    </lineage>
</organism>
<name>A0A1M6SR03_9AQUI</name>
<accession>A0A1M6SR03</accession>
<proteinExistence type="inferred from homology"/>
<dbReference type="Gene3D" id="3.30.70.120">
    <property type="match status" value="1"/>
</dbReference>
<dbReference type="Proteomes" id="UP000189810">
    <property type="component" value="Chromosome I"/>
</dbReference>
<evidence type="ECO:0000256" key="1">
    <source>
        <dbReference type="ARBA" id="ARBA00010554"/>
    </source>
</evidence>
<dbReference type="OrthoDB" id="9795599at2"/>
<dbReference type="Pfam" id="PF02641">
    <property type="entry name" value="DUF190"/>
    <property type="match status" value="1"/>
</dbReference>
<sequence>MNCKEAVLLRIFFGEDDKYEGKHLYKYIVELCRKKGIAGVTVFRGVLGYGKSSLLHEAKPFKISSDLPIVVEIVDCEERIMEILPEIKRVLNSGLITIQRVMVLQYN</sequence>
<dbReference type="AlphaFoldDB" id="A0A1M6SR03"/>
<dbReference type="InterPro" id="IPR003793">
    <property type="entry name" value="UPF0166"/>
</dbReference>